<dbReference type="EMBL" id="PCXO01000012">
    <property type="protein sequence ID" value="PIR41095.1"/>
    <property type="molecule type" value="Genomic_DNA"/>
</dbReference>
<sequence length="183" mass="20467">MSIKSFFAGLRSHIDAPTFGSSLAKIPMEWVYDSFFRTPAGREIHQHLKPHAKTTVVFMALLVALVDKKISPDSILGKIFLDLAKDAGPELAKRFLNGERWVKDLAVELEVTAQTPEQEDFAQRLGKASPQEAAKMIFGAVSGVSREGVASSEGLSNGPHREKLQELRDRLRRRTEEIKGRRR</sequence>
<feature type="region of interest" description="Disordered" evidence="1">
    <location>
        <begin position="149"/>
        <end position="183"/>
    </location>
</feature>
<dbReference type="AlphaFoldDB" id="A0A2H0R5K2"/>
<organism evidence="2 3">
    <name type="scientific">Candidatus Yanofskybacteria bacterium CG10_big_fil_rev_8_21_14_0_10_46_23</name>
    <dbReference type="NCBI Taxonomy" id="1975098"/>
    <lineage>
        <taxon>Bacteria</taxon>
        <taxon>Candidatus Yanofskyibacteriota</taxon>
    </lineage>
</organism>
<accession>A0A2H0R5K2</accession>
<comment type="caution">
    <text evidence="2">The sequence shown here is derived from an EMBL/GenBank/DDBJ whole genome shotgun (WGS) entry which is preliminary data.</text>
</comment>
<evidence type="ECO:0000313" key="3">
    <source>
        <dbReference type="Proteomes" id="UP000230232"/>
    </source>
</evidence>
<feature type="compositionally biased region" description="Basic and acidic residues" evidence="1">
    <location>
        <begin position="159"/>
        <end position="183"/>
    </location>
</feature>
<dbReference type="Proteomes" id="UP000230232">
    <property type="component" value="Unassembled WGS sequence"/>
</dbReference>
<evidence type="ECO:0000256" key="1">
    <source>
        <dbReference type="SAM" id="MobiDB-lite"/>
    </source>
</evidence>
<protein>
    <submittedName>
        <fullName evidence="2">Uncharacterized protein</fullName>
    </submittedName>
</protein>
<proteinExistence type="predicted"/>
<reference evidence="2 3" key="1">
    <citation type="submission" date="2017-09" db="EMBL/GenBank/DDBJ databases">
        <title>Depth-based differentiation of microbial function through sediment-hosted aquifers and enrichment of novel symbionts in the deep terrestrial subsurface.</title>
        <authorList>
            <person name="Probst A.J."/>
            <person name="Ladd B."/>
            <person name="Jarett J.K."/>
            <person name="Geller-Mcgrath D.E."/>
            <person name="Sieber C.M."/>
            <person name="Emerson J.B."/>
            <person name="Anantharaman K."/>
            <person name="Thomas B.C."/>
            <person name="Malmstrom R."/>
            <person name="Stieglmeier M."/>
            <person name="Klingl A."/>
            <person name="Woyke T."/>
            <person name="Ryan C.M."/>
            <person name="Banfield J.F."/>
        </authorList>
    </citation>
    <scope>NUCLEOTIDE SEQUENCE [LARGE SCALE GENOMIC DNA]</scope>
    <source>
        <strain evidence="2">CG10_big_fil_rev_8_21_14_0_10_46_23</strain>
    </source>
</reference>
<evidence type="ECO:0000313" key="2">
    <source>
        <dbReference type="EMBL" id="PIR41095.1"/>
    </source>
</evidence>
<name>A0A2H0R5K2_9BACT</name>
<gene>
    <name evidence="2" type="ORF">COV31_03060</name>
</gene>